<dbReference type="EMBL" id="SVAF01000008">
    <property type="protein sequence ID" value="MBE6164485.1"/>
    <property type="molecule type" value="Genomic_DNA"/>
</dbReference>
<dbReference type="AlphaFoldDB" id="A0A927XET8"/>
<protein>
    <submittedName>
        <fullName evidence="1">Uncharacterized protein</fullName>
    </submittedName>
</protein>
<evidence type="ECO:0000313" key="1">
    <source>
        <dbReference type="EMBL" id="MBE6164485.1"/>
    </source>
</evidence>
<proteinExistence type="predicted"/>
<organism evidence="1 2">
    <name type="scientific">Streptococcus gallolyticus</name>
    <dbReference type="NCBI Taxonomy" id="315405"/>
    <lineage>
        <taxon>Bacteria</taxon>
        <taxon>Bacillati</taxon>
        <taxon>Bacillota</taxon>
        <taxon>Bacilli</taxon>
        <taxon>Lactobacillales</taxon>
        <taxon>Streptococcaceae</taxon>
        <taxon>Streptococcus</taxon>
    </lineage>
</organism>
<name>A0A927XET8_9STRE</name>
<sequence length="123" mass="14096">MNSVEITRTIIEKFNFNISEEIEAQNGKAEFSLQLLDVNDQTADIEARLNISYAENKSYEVDAQLYGLYRVTQENEFDLSNDQALIDSLMKPLVNKFKLYVGLFSENVNGIISIPDFNFSNKK</sequence>
<comment type="caution">
    <text evidence="1">The sequence shown here is derived from an EMBL/GenBank/DDBJ whole genome shotgun (WGS) entry which is preliminary data.</text>
</comment>
<reference evidence="1" key="1">
    <citation type="submission" date="2019-04" db="EMBL/GenBank/DDBJ databases">
        <title>Evolution of Biomass-Degrading Anaerobic Consortia Revealed by Metagenomics.</title>
        <authorList>
            <person name="Peng X."/>
        </authorList>
    </citation>
    <scope>NUCLEOTIDE SEQUENCE</scope>
    <source>
        <strain evidence="1">SIG195</strain>
    </source>
</reference>
<gene>
    <name evidence="1" type="ORF">E7156_04110</name>
</gene>
<accession>A0A927XET8</accession>
<evidence type="ECO:0000313" key="2">
    <source>
        <dbReference type="Proteomes" id="UP000700800"/>
    </source>
</evidence>
<dbReference type="Proteomes" id="UP000700800">
    <property type="component" value="Unassembled WGS sequence"/>
</dbReference>